<evidence type="ECO:0000256" key="5">
    <source>
        <dbReference type="ARBA" id="ARBA00047388"/>
    </source>
</evidence>
<dbReference type="InterPro" id="IPR026960">
    <property type="entry name" value="RVT-Znf"/>
</dbReference>
<proteinExistence type="predicted"/>
<feature type="non-terminal residue" evidence="9">
    <location>
        <position position="276"/>
    </location>
</feature>
<dbReference type="Gramene" id="TVU02683">
    <property type="protein sequence ID" value="TVU02683"/>
    <property type="gene ID" value="EJB05_51805"/>
</dbReference>
<dbReference type="PROSITE" id="PS51257">
    <property type="entry name" value="PROKAR_LIPOPROTEIN"/>
    <property type="match status" value="1"/>
</dbReference>
<evidence type="ECO:0000256" key="6">
    <source>
        <dbReference type="ARBA" id="ARBA00047804"/>
    </source>
</evidence>
<dbReference type="PANTHER" id="PTHR13871:SF96">
    <property type="entry name" value="THIOREDOXIN DOMAIN-CONTAINING PROTEIN"/>
    <property type="match status" value="1"/>
</dbReference>
<dbReference type="Pfam" id="PF13905">
    <property type="entry name" value="Thioredoxin_8"/>
    <property type="match status" value="1"/>
</dbReference>
<feature type="domain" description="Thioredoxin-like fold" evidence="7">
    <location>
        <begin position="155"/>
        <end position="236"/>
    </location>
</feature>
<keyword evidence="3" id="KW-0560">Oxidoreductase</keyword>
<gene>
    <name evidence="9" type="ORF">EJB05_51805</name>
</gene>
<sequence length="276" mass="31591">MAFTNRASGFGAILTACERDFVFHNSGEKIRINGHISGEMPIILANTRGVLRKRNMQLDDYKCEMCLLQRNETIYHLFLRCPFAQNCWAILGVQTPRTNDAALAVQRIKRQLNVPFFMEVIILMSWSIWMRPNSANCKEKFKHEFAMVHISEFEGKYVGLYFMVSGYGPVDEFTAIYEKLNEVGEKFEVVVVALDTDESWFSASFVSIPWLAIPHGDKMCEKLLRDLPTLVLIGLDRKTLNNNVADIIEDHGVEAWEGFPFNSEMLETFAMKAKAK</sequence>
<comment type="caution">
    <text evidence="9">The sequence shown here is derived from an EMBL/GenBank/DDBJ whole genome shotgun (WGS) entry which is preliminary data.</text>
</comment>
<dbReference type="SUPFAM" id="SSF52833">
    <property type="entry name" value="Thioredoxin-like"/>
    <property type="match status" value="1"/>
</dbReference>
<feature type="non-terminal residue" evidence="9">
    <location>
        <position position="1"/>
    </location>
</feature>
<dbReference type="AlphaFoldDB" id="A0A5J9SUI7"/>
<dbReference type="OrthoDB" id="678253at2759"/>
<protein>
    <recommendedName>
        <fullName evidence="1">protein-disulfide reductase</fullName>
        <ecNumber evidence="1">1.8.1.8</ecNumber>
    </recommendedName>
</protein>
<dbReference type="Proteomes" id="UP000324897">
    <property type="component" value="Unassembled WGS sequence"/>
</dbReference>
<evidence type="ECO:0000259" key="7">
    <source>
        <dbReference type="Pfam" id="PF13905"/>
    </source>
</evidence>
<dbReference type="GO" id="GO:0047134">
    <property type="term" value="F:protein-disulfide reductase [NAD(P)H] activity"/>
    <property type="evidence" value="ECO:0007669"/>
    <property type="project" value="UniProtKB-EC"/>
</dbReference>
<feature type="domain" description="Reverse transcriptase zinc-binding" evidence="8">
    <location>
        <begin position="46"/>
        <end position="88"/>
    </location>
</feature>
<dbReference type="InterPro" id="IPR052259">
    <property type="entry name" value="Nucleoredoxin-like"/>
</dbReference>
<keyword evidence="2" id="KW-0677">Repeat</keyword>
<keyword evidence="10" id="KW-1185">Reference proteome</keyword>
<reference evidence="9 10" key="1">
    <citation type="journal article" date="2019" name="Sci. Rep.">
        <title>A high-quality genome of Eragrostis curvula grass provides insights into Poaceae evolution and supports new strategies to enhance forage quality.</title>
        <authorList>
            <person name="Carballo J."/>
            <person name="Santos B.A.C.M."/>
            <person name="Zappacosta D."/>
            <person name="Garbus I."/>
            <person name="Selva J.P."/>
            <person name="Gallo C.A."/>
            <person name="Diaz A."/>
            <person name="Albertini E."/>
            <person name="Caccamo M."/>
            <person name="Echenique V."/>
        </authorList>
    </citation>
    <scope>NUCLEOTIDE SEQUENCE [LARGE SCALE GENOMIC DNA]</scope>
    <source>
        <strain evidence="10">cv. Victoria</strain>
        <tissue evidence="9">Leaf</tissue>
    </source>
</reference>
<evidence type="ECO:0000313" key="9">
    <source>
        <dbReference type="EMBL" id="TVU02683.1"/>
    </source>
</evidence>
<dbReference type="EMBL" id="RWGY01000291">
    <property type="protein sequence ID" value="TVU02683.1"/>
    <property type="molecule type" value="Genomic_DNA"/>
</dbReference>
<evidence type="ECO:0000256" key="3">
    <source>
        <dbReference type="ARBA" id="ARBA00023002"/>
    </source>
</evidence>
<comment type="catalytic activity">
    <reaction evidence="6">
        <text>[protein]-dithiol + NADP(+) = [protein]-disulfide + NADPH + H(+)</text>
        <dbReference type="Rhea" id="RHEA:18753"/>
        <dbReference type="Rhea" id="RHEA-COMP:10593"/>
        <dbReference type="Rhea" id="RHEA-COMP:10594"/>
        <dbReference type="ChEBI" id="CHEBI:15378"/>
        <dbReference type="ChEBI" id="CHEBI:29950"/>
        <dbReference type="ChEBI" id="CHEBI:50058"/>
        <dbReference type="ChEBI" id="CHEBI:57783"/>
        <dbReference type="ChEBI" id="CHEBI:58349"/>
        <dbReference type="EC" id="1.8.1.8"/>
    </reaction>
</comment>
<evidence type="ECO:0000313" key="10">
    <source>
        <dbReference type="Proteomes" id="UP000324897"/>
    </source>
</evidence>
<dbReference type="InterPro" id="IPR012336">
    <property type="entry name" value="Thioredoxin-like_fold"/>
</dbReference>
<evidence type="ECO:0000256" key="1">
    <source>
        <dbReference type="ARBA" id="ARBA00012612"/>
    </source>
</evidence>
<dbReference type="InterPro" id="IPR036249">
    <property type="entry name" value="Thioredoxin-like_sf"/>
</dbReference>
<evidence type="ECO:0000259" key="8">
    <source>
        <dbReference type="Pfam" id="PF13966"/>
    </source>
</evidence>
<dbReference type="PANTHER" id="PTHR13871">
    <property type="entry name" value="THIOREDOXIN"/>
    <property type="match status" value="1"/>
</dbReference>
<dbReference type="Gene3D" id="3.40.30.10">
    <property type="entry name" value="Glutaredoxin"/>
    <property type="match status" value="1"/>
</dbReference>
<accession>A0A5J9SUI7</accession>
<dbReference type="Pfam" id="PF13966">
    <property type="entry name" value="zf-RVT"/>
    <property type="match status" value="1"/>
</dbReference>
<evidence type="ECO:0000256" key="4">
    <source>
        <dbReference type="ARBA" id="ARBA00023027"/>
    </source>
</evidence>
<comment type="catalytic activity">
    <reaction evidence="5">
        <text>[protein]-dithiol + NAD(+) = [protein]-disulfide + NADH + H(+)</text>
        <dbReference type="Rhea" id="RHEA:18749"/>
        <dbReference type="Rhea" id="RHEA-COMP:10593"/>
        <dbReference type="Rhea" id="RHEA-COMP:10594"/>
        <dbReference type="ChEBI" id="CHEBI:15378"/>
        <dbReference type="ChEBI" id="CHEBI:29950"/>
        <dbReference type="ChEBI" id="CHEBI:50058"/>
        <dbReference type="ChEBI" id="CHEBI:57540"/>
        <dbReference type="ChEBI" id="CHEBI:57945"/>
        <dbReference type="EC" id="1.8.1.8"/>
    </reaction>
</comment>
<dbReference type="EC" id="1.8.1.8" evidence="1"/>
<evidence type="ECO:0000256" key="2">
    <source>
        <dbReference type="ARBA" id="ARBA00022737"/>
    </source>
</evidence>
<keyword evidence="4" id="KW-0520">NAD</keyword>
<organism evidence="9 10">
    <name type="scientific">Eragrostis curvula</name>
    <name type="common">weeping love grass</name>
    <dbReference type="NCBI Taxonomy" id="38414"/>
    <lineage>
        <taxon>Eukaryota</taxon>
        <taxon>Viridiplantae</taxon>
        <taxon>Streptophyta</taxon>
        <taxon>Embryophyta</taxon>
        <taxon>Tracheophyta</taxon>
        <taxon>Spermatophyta</taxon>
        <taxon>Magnoliopsida</taxon>
        <taxon>Liliopsida</taxon>
        <taxon>Poales</taxon>
        <taxon>Poaceae</taxon>
        <taxon>PACMAD clade</taxon>
        <taxon>Chloridoideae</taxon>
        <taxon>Eragrostideae</taxon>
        <taxon>Eragrostidinae</taxon>
        <taxon>Eragrostis</taxon>
    </lineage>
</organism>
<name>A0A5J9SUI7_9POAL</name>